<dbReference type="Proteomes" id="UP000002194">
    <property type="component" value="Chromosome"/>
</dbReference>
<keyword evidence="2" id="KW-1185">Reference proteome</keyword>
<sequence length="57" mass="6573">MTKICIGSISKGRKTWQQLAPDAMPTRHGGSMHFTKGDMVFLWQIVSAFVMWRLSRF</sequence>
<organism evidence="1 2">
    <name type="scientific">Nitratidesulfovibrio vulgaris (strain ATCC 29579 / DSM 644 / CCUG 34227 / NCIMB 8303 / VKM B-1760 / Hildenborough)</name>
    <name type="common">Desulfovibrio vulgaris</name>
    <dbReference type="NCBI Taxonomy" id="882"/>
    <lineage>
        <taxon>Bacteria</taxon>
        <taxon>Pseudomonadati</taxon>
        <taxon>Thermodesulfobacteriota</taxon>
        <taxon>Desulfovibrionia</taxon>
        <taxon>Desulfovibrionales</taxon>
        <taxon>Desulfovibrionaceae</taxon>
        <taxon>Nitratidesulfovibrio</taxon>
    </lineage>
</organism>
<dbReference type="EMBL" id="AE017285">
    <property type="protein sequence ID" value="AAS97318.1"/>
    <property type="molecule type" value="Genomic_DNA"/>
</dbReference>
<accession>Q727K9</accession>
<name>Q727K9_NITV2</name>
<evidence type="ECO:0000313" key="2">
    <source>
        <dbReference type="Proteomes" id="UP000002194"/>
    </source>
</evidence>
<evidence type="ECO:0000313" key="1">
    <source>
        <dbReference type="EMBL" id="AAS97318.1"/>
    </source>
</evidence>
<dbReference type="AlphaFoldDB" id="Q727K9"/>
<dbReference type="KEGG" id="dvu:DVU_2846"/>
<dbReference type="STRING" id="882.DVU_2846"/>
<reference evidence="1 2" key="1">
    <citation type="journal article" date="2004" name="Nat. Biotechnol.">
        <title>The genome sequence of the anaerobic, sulfate-reducing bacterium Desulfovibrio vulgaris Hildenborough.</title>
        <authorList>
            <person name="Heidelberg J.F."/>
            <person name="Seshadri R."/>
            <person name="Haveman S.A."/>
            <person name="Hemme C.L."/>
            <person name="Paulsen I.T."/>
            <person name="Kolonay J.F."/>
            <person name="Eisen J.A."/>
            <person name="Ward N."/>
            <person name="Methe B."/>
            <person name="Brinkac L.M."/>
            <person name="Daugherty S.C."/>
            <person name="Deboy R.T."/>
            <person name="Dodson R.J."/>
            <person name="Durkin A.S."/>
            <person name="Madupu R."/>
            <person name="Nelson W.C."/>
            <person name="Sullivan S.A."/>
            <person name="Fouts D."/>
            <person name="Haft D.H."/>
            <person name="Selengut J."/>
            <person name="Peterson J.D."/>
            <person name="Davidsen T.M."/>
            <person name="Zafar N."/>
            <person name="Zhou L."/>
            <person name="Radune D."/>
            <person name="Dimitrov G."/>
            <person name="Hance M."/>
            <person name="Tran K."/>
            <person name="Khouri H."/>
            <person name="Gill J."/>
            <person name="Utterback T.R."/>
            <person name="Feldblyum T.V."/>
            <person name="Wall J.D."/>
            <person name="Voordouw G."/>
            <person name="Fraser C.M."/>
        </authorList>
    </citation>
    <scope>NUCLEOTIDE SEQUENCE [LARGE SCALE GENOMIC DNA]</scope>
    <source>
        <strain evidence="2">ATCC 29579 / DSM 644 / NCIMB 8303 / VKM B-1760 / Hildenborough</strain>
    </source>
</reference>
<gene>
    <name evidence="1" type="ordered locus">DVU_2846</name>
</gene>
<dbReference type="EnsemblBacteria" id="AAS97318">
    <property type="protein sequence ID" value="AAS97318"/>
    <property type="gene ID" value="DVU_2846"/>
</dbReference>
<dbReference type="HOGENOM" id="CLU_2989328_0_0_7"/>
<dbReference type="PaxDb" id="882-DVU_2846"/>
<proteinExistence type="predicted"/>
<protein>
    <submittedName>
        <fullName evidence="1">Uncharacterized protein</fullName>
    </submittedName>
</protein>